<evidence type="ECO:0000313" key="3">
    <source>
        <dbReference type="Proteomes" id="UP000001194"/>
    </source>
</evidence>
<dbReference type="EMBL" id="DS547107">
    <property type="protein sequence ID" value="EDR06749.1"/>
    <property type="molecule type" value="Genomic_DNA"/>
</dbReference>
<reference evidence="2 3" key="1">
    <citation type="journal article" date="2008" name="Nature">
        <title>The genome of Laccaria bicolor provides insights into mycorrhizal symbiosis.</title>
        <authorList>
            <person name="Martin F."/>
            <person name="Aerts A."/>
            <person name="Ahren D."/>
            <person name="Brun A."/>
            <person name="Danchin E.G.J."/>
            <person name="Duchaussoy F."/>
            <person name="Gibon J."/>
            <person name="Kohler A."/>
            <person name="Lindquist E."/>
            <person name="Pereda V."/>
            <person name="Salamov A."/>
            <person name="Shapiro H.J."/>
            <person name="Wuyts J."/>
            <person name="Blaudez D."/>
            <person name="Buee M."/>
            <person name="Brokstein P."/>
            <person name="Canbaeck B."/>
            <person name="Cohen D."/>
            <person name="Courty P.E."/>
            <person name="Coutinho P.M."/>
            <person name="Delaruelle C."/>
            <person name="Detter J.C."/>
            <person name="Deveau A."/>
            <person name="DiFazio S."/>
            <person name="Duplessis S."/>
            <person name="Fraissinet-Tachet L."/>
            <person name="Lucic E."/>
            <person name="Frey-Klett P."/>
            <person name="Fourrey C."/>
            <person name="Feussner I."/>
            <person name="Gay G."/>
            <person name="Grimwood J."/>
            <person name="Hoegger P.J."/>
            <person name="Jain P."/>
            <person name="Kilaru S."/>
            <person name="Labbe J."/>
            <person name="Lin Y.C."/>
            <person name="Legue V."/>
            <person name="Le Tacon F."/>
            <person name="Marmeisse R."/>
            <person name="Melayah D."/>
            <person name="Montanini B."/>
            <person name="Muratet M."/>
            <person name="Nehls U."/>
            <person name="Niculita-Hirzel H."/>
            <person name="Oudot-Le Secq M.P."/>
            <person name="Peter M."/>
            <person name="Quesneville H."/>
            <person name="Rajashekar B."/>
            <person name="Reich M."/>
            <person name="Rouhier N."/>
            <person name="Schmutz J."/>
            <person name="Yin T."/>
            <person name="Chalot M."/>
            <person name="Henrissat B."/>
            <person name="Kuees U."/>
            <person name="Lucas S."/>
            <person name="Van de Peer Y."/>
            <person name="Podila G.K."/>
            <person name="Polle A."/>
            <person name="Pukkila P.J."/>
            <person name="Richardson P.M."/>
            <person name="Rouze P."/>
            <person name="Sanders I.R."/>
            <person name="Stajich J.E."/>
            <person name="Tunlid A."/>
            <person name="Tuskan G."/>
            <person name="Grigoriev I.V."/>
        </authorList>
    </citation>
    <scope>NUCLEOTIDE SEQUENCE [LARGE SCALE GENOMIC DNA]</scope>
    <source>
        <strain evidence="3">S238N-H82 / ATCC MYA-4686</strain>
    </source>
</reference>
<dbReference type="HOGENOM" id="CLU_1686895_0_0_1"/>
<evidence type="ECO:0000256" key="1">
    <source>
        <dbReference type="SAM" id="SignalP"/>
    </source>
</evidence>
<organism evidence="3">
    <name type="scientific">Laccaria bicolor (strain S238N-H82 / ATCC MYA-4686)</name>
    <name type="common">Bicoloured deceiver</name>
    <name type="synonym">Laccaria laccata var. bicolor</name>
    <dbReference type="NCBI Taxonomy" id="486041"/>
    <lineage>
        <taxon>Eukaryota</taxon>
        <taxon>Fungi</taxon>
        <taxon>Dikarya</taxon>
        <taxon>Basidiomycota</taxon>
        <taxon>Agaricomycotina</taxon>
        <taxon>Agaricomycetes</taxon>
        <taxon>Agaricomycetidae</taxon>
        <taxon>Agaricales</taxon>
        <taxon>Agaricineae</taxon>
        <taxon>Hydnangiaceae</taxon>
        <taxon>Laccaria</taxon>
    </lineage>
</organism>
<name>B0DEY0_LACBS</name>
<dbReference type="GeneID" id="6078188"/>
<protein>
    <submittedName>
        <fullName evidence="2">Predicted protein</fullName>
    </submittedName>
</protein>
<dbReference type="AlphaFoldDB" id="B0DEY0"/>
<dbReference type="OrthoDB" id="10385734at2759"/>
<feature type="chain" id="PRO_5002749244" evidence="1">
    <location>
        <begin position="20"/>
        <end position="157"/>
    </location>
</feature>
<accession>B0DEY0</accession>
<feature type="signal peptide" evidence="1">
    <location>
        <begin position="1"/>
        <end position="19"/>
    </location>
</feature>
<dbReference type="InParanoid" id="B0DEY0"/>
<dbReference type="RefSeq" id="XP_001882596.1">
    <property type="nucleotide sequence ID" value="XM_001882561.1"/>
</dbReference>
<proteinExistence type="predicted"/>
<keyword evidence="1" id="KW-0732">Signal</keyword>
<dbReference type="KEGG" id="lbc:LACBIDRAFT_294590"/>
<evidence type="ECO:0000313" key="2">
    <source>
        <dbReference type="EMBL" id="EDR06749.1"/>
    </source>
</evidence>
<gene>
    <name evidence="2" type="ORF">LACBIDRAFT_294590</name>
</gene>
<dbReference type="Proteomes" id="UP000001194">
    <property type="component" value="Unassembled WGS sequence"/>
</dbReference>
<keyword evidence="3" id="KW-1185">Reference proteome</keyword>
<sequence>MRFTTIFFLTASLVNVAFSYTAKELDALQQYLVALGSGIDTITADLIPFSGAGGTISKFFNIQVDDEESQELVISTLASYYTIARNAVNGFIDGKFTFDQLGVTPLVKPILTEFISGLYPKLLGTLVNHISPELLGRAIKLQEEYKALGDEALAAFS</sequence>